<evidence type="ECO:0000259" key="5">
    <source>
        <dbReference type="Pfam" id="PF03171"/>
    </source>
</evidence>
<dbReference type="Proteomes" id="UP000243876">
    <property type="component" value="Unassembled WGS sequence"/>
</dbReference>
<dbReference type="InterPro" id="IPR027443">
    <property type="entry name" value="IPNS-like_sf"/>
</dbReference>
<keyword evidence="2" id="KW-0479">Metal-binding</keyword>
<dbReference type="PANTHER" id="PTHR10209">
    <property type="entry name" value="OXIDOREDUCTASE, 2OG-FE II OXYGENASE FAMILY PROTEIN"/>
    <property type="match status" value="1"/>
</dbReference>
<dbReference type="OrthoDB" id="406156at2759"/>
<evidence type="ECO:0000256" key="2">
    <source>
        <dbReference type="ARBA" id="ARBA00022723"/>
    </source>
</evidence>
<dbReference type="InterPro" id="IPR044861">
    <property type="entry name" value="IPNS-like_FE2OG_OXY"/>
</dbReference>
<organism evidence="7 8">
    <name type="scientific">Sporidiobolus salmonicolor</name>
    <name type="common">Yeast-like fungus</name>
    <name type="synonym">Sporobolomyces salmonicolor</name>
    <dbReference type="NCBI Taxonomy" id="5005"/>
    <lineage>
        <taxon>Eukaryota</taxon>
        <taxon>Fungi</taxon>
        <taxon>Dikarya</taxon>
        <taxon>Basidiomycota</taxon>
        <taxon>Pucciniomycotina</taxon>
        <taxon>Microbotryomycetes</taxon>
        <taxon>Sporidiobolales</taxon>
        <taxon>Sporidiobolaceae</taxon>
        <taxon>Sporobolomyces</taxon>
    </lineage>
</organism>
<dbReference type="GO" id="GO:0046872">
    <property type="term" value="F:metal ion binding"/>
    <property type="evidence" value="ECO:0007669"/>
    <property type="project" value="UniProtKB-KW"/>
</dbReference>
<dbReference type="InterPro" id="IPR026992">
    <property type="entry name" value="DIOX_N"/>
</dbReference>
<feature type="domain" description="Non-haem dioxygenase N-terminal" evidence="6">
    <location>
        <begin position="29"/>
        <end position="119"/>
    </location>
</feature>
<evidence type="ECO:0000313" key="7">
    <source>
        <dbReference type="EMBL" id="CEQ40899.1"/>
    </source>
</evidence>
<evidence type="ECO:0000256" key="1">
    <source>
        <dbReference type="ARBA" id="ARBA00008056"/>
    </source>
</evidence>
<dbReference type="Gene3D" id="2.60.120.330">
    <property type="entry name" value="B-lactam Antibiotic, Isopenicillin N Synthase, Chain"/>
    <property type="match status" value="1"/>
</dbReference>
<dbReference type="EMBL" id="CENE01000010">
    <property type="protein sequence ID" value="CEQ40899.1"/>
    <property type="molecule type" value="Genomic_DNA"/>
</dbReference>
<keyword evidence="4" id="KW-0408">Iron</keyword>
<proteinExistence type="inferred from homology"/>
<dbReference type="SUPFAM" id="SSF51197">
    <property type="entry name" value="Clavaminate synthase-like"/>
    <property type="match status" value="1"/>
</dbReference>
<dbReference type="Pfam" id="PF03171">
    <property type="entry name" value="2OG-FeII_Oxy"/>
    <property type="match status" value="1"/>
</dbReference>
<evidence type="ECO:0000259" key="6">
    <source>
        <dbReference type="Pfam" id="PF14226"/>
    </source>
</evidence>
<comment type="similarity">
    <text evidence="1">Belongs to the iron/ascorbate-dependent oxidoreductase family.</text>
</comment>
<protein>
    <submittedName>
        <fullName evidence="7">SPOSA6832_02559-mRNA-1:cds</fullName>
    </submittedName>
</protein>
<evidence type="ECO:0000256" key="4">
    <source>
        <dbReference type="ARBA" id="ARBA00023004"/>
    </source>
</evidence>
<reference evidence="8" key="1">
    <citation type="submission" date="2015-02" db="EMBL/GenBank/DDBJ databases">
        <authorList>
            <person name="Gon?alves P."/>
        </authorList>
    </citation>
    <scope>NUCLEOTIDE SEQUENCE [LARGE SCALE GENOMIC DNA]</scope>
</reference>
<dbReference type="Pfam" id="PF14226">
    <property type="entry name" value="DIOX_N"/>
    <property type="match status" value="1"/>
</dbReference>
<dbReference type="PANTHER" id="PTHR10209:SF881">
    <property type="entry name" value="FI07970P-RELATED"/>
    <property type="match status" value="1"/>
</dbReference>
<feature type="non-terminal residue" evidence="7">
    <location>
        <position position="1"/>
    </location>
</feature>
<accession>A0A0D6ELP0</accession>
<name>A0A0D6ELP0_SPOSA</name>
<keyword evidence="3" id="KW-0560">Oxidoreductase</keyword>
<evidence type="ECO:0000256" key="3">
    <source>
        <dbReference type="ARBA" id="ARBA00023002"/>
    </source>
</evidence>
<dbReference type="AlphaFoldDB" id="A0A0D6ELP0"/>
<keyword evidence="8" id="KW-1185">Reference proteome</keyword>
<sequence>MPSAAPDIPTWVRPAPTKEDLDYADLAKIDLSKWPSRKEELVEDLRRAVTEVGFWYVQNYGISDDEVIRQHSIGKLSRGASATNADTAERSGDAFLNLPLDEKRQHPCNFKEGNFFGFREGFRIMGTSGVKDNSEAKVPPAPLPFTSDETDIGMRCRLCLPKITPSLAHEFPAYDFLRLYQGEIEGFQRKIHERILVPLLSLFALLLELPEDYFAAPHAWDRATEDHLRYMRYTPNSKEVDEHLPDKQYLNGHTDFGLVTLLFPQVVQGWKYVPYLADSVVVNTADILSFATGGWIKSTVHRVLFYFSRAAHDWPTGVIAPSPVLQREGIYKEEDQPKIPVSGLEFTRQRVKHAWDRPVYSDREETFEIKGLKVQTLYT</sequence>
<gene>
    <name evidence="7" type="primary">SPOSA6832_02559</name>
</gene>
<feature type="domain" description="Isopenicillin N synthase-like Fe(2+) 2OG dioxygenase" evidence="5">
    <location>
        <begin position="231"/>
        <end position="304"/>
    </location>
</feature>
<dbReference type="GO" id="GO:0016491">
    <property type="term" value="F:oxidoreductase activity"/>
    <property type="evidence" value="ECO:0007669"/>
    <property type="project" value="UniProtKB-KW"/>
</dbReference>
<evidence type="ECO:0000313" key="8">
    <source>
        <dbReference type="Proteomes" id="UP000243876"/>
    </source>
</evidence>